<evidence type="ECO:0000259" key="2">
    <source>
        <dbReference type="Pfam" id="PF24855"/>
    </source>
</evidence>
<dbReference type="PANTHER" id="PTHR34862:SF1">
    <property type="entry name" value="SPARK DOMAIN-CONTAINING PROTEIN"/>
    <property type="match status" value="1"/>
</dbReference>
<dbReference type="InterPro" id="IPR056146">
    <property type="entry name" value="DUF7729"/>
</dbReference>
<keyword evidence="1" id="KW-0732">Signal</keyword>
<evidence type="ECO:0000313" key="4">
    <source>
        <dbReference type="Proteomes" id="UP000789508"/>
    </source>
</evidence>
<dbReference type="EMBL" id="CAJVPS010000695">
    <property type="protein sequence ID" value="CAG8503779.1"/>
    <property type="molecule type" value="Genomic_DNA"/>
</dbReference>
<keyword evidence="4" id="KW-1185">Reference proteome</keyword>
<feature type="signal peptide" evidence="1">
    <location>
        <begin position="1"/>
        <end position="23"/>
    </location>
</feature>
<dbReference type="AlphaFoldDB" id="A0A9N8ZQX9"/>
<name>A0A9N8ZQX9_9GLOM</name>
<gene>
    <name evidence="3" type="ORF">ALEPTO_LOCUS3619</name>
</gene>
<feature type="chain" id="PRO_5040122347" evidence="1">
    <location>
        <begin position="24"/>
        <end position="290"/>
    </location>
</feature>
<sequence length="290" mass="31065">MKSLNILKFSVVLISLLINLSSAQNGANFGGLDVSQSCLSTIQSLLGDQQLTACFPFLSFAQYLYPSAGAGSNSTDDIYTSQVNSLCAMPKCSAQVVNNTLTKVINGCASDLANQNTIANSMKGFISIYSPYRDALCLKNSTTGNYCVIETKNAIMNYTATANPVMNYKNYQNASDVINNIPSEMLCTNCNKGFMTIFLNFEKNNTDLFNNQYLAPLTREEPAIKDALANKCGESFLEGSMSMLNTSPNGTVSVPESLNSNSTSAAAPFGGVRSSYLVGIVSLVVSLSLF</sequence>
<dbReference type="PANTHER" id="PTHR34862">
    <property type="entry name" value="SPARK DOMAIN-CONTAINING PROTEIN"/>
    <property type="match status" value="1"/>
</dbReference>
<feature type="domain" description="DUF7729" evidence="2">
    <location>
        <begin position="35"/>
        <end position="238"/>
    </location>
</feature>
<evidence type="ECO:0000256" key="1">
    <source>
        <dbReference type="SAM" id="SignalP"/>
    </source>
</evidence>
<reference evidence="3" key="1">
    <citation type="submission" date="2021-06" db="EMBL/GenBank/DDBJ databases">
        <authorList>
            <person name="Kallberg Y."/>
            <person name="Tangrot J."/>
            <person name="Rosling A."/>
        </authorList>
    </citation>
    <scope>NUCLEOTIDE SEQUENCE</scope>
    <source>
        <strain evidence="3">FL130A</strain>
    </source>
</reference>
<proteinExistence type="predicted"/>
<dbReference type="Pfam" id="PF24855">
    <property type="entry name" value="DUF7729"/>
    <property type="match status" value="1"/>
</dbReference>
<protein>
    <submittedName>
        <fullName evidence="3">4718_t:CDS:1</fullName>
    </submittedName>
</protein>
<dbReference type="OrthoDB" id="2536450at2759"/>
<comment type="caution">
    <text evidence="3">The sequence shown here is derived from an EMBL/GenBank/DDBJ whole genome shotgun (WGS) entry which is preliminary data.</text>
</comment>
<accession>A0A9N8ZQX9</accession>
<dbReference type="Proteomes" id="UP000789508">
    <property type="component" value="Unassembled WGS sequence"/>
</dbReference>
<evidence type="ECO:0000313" key="3">
    <source>
        <dbReference type="EMBL" id="CAG8503779.1"/>
    </source>
</evidence>
<organism evidence="3 4">
    <name type="scientific">Ambispora leptoticha</name>
    <dbReference type="NCBI Taxonomy" id="144679"/>
    <lineage>
        <taxon>Eukaryota</taxon>
        <taxon>Fungi</taxon>
        <taxon>Fungi incertae sedis</taxon>
        <taxon>Mucoromycota</taxon>
        <taxon>Glomeromycotina</taxon>
        <taxon>Glomeromycetes</taxon>
        <taxon>Archaeosporales</taxon>
        <taxon>Ambisporaceae</taxon>
        <taxon>Ambispora</taxon>
    </lineage>
</organism>